<dbReference type="RefSeq" id="WP_123139143.1">
    <property type="nucleotide sequence ID" value="NZ_NRRH01000002.1"/>
</dbReference>
<evidence type="ECO:0000259" key="1">
    <source>
        <dbReference type="Pfam" id="PF00571"/>
    </source>
</evidence>
<dbReference type="InterPro" id="IPR000644">
    <property type="entry name" value="CBS_dom"/>
</dbReference>
<evidence type="ECO:0000313" key="3">
    <source>
        <dbReference type="Proteomes" id="UP000295247"/>
    </source>
</evidence>
<name>A0A4V2WAL5_MARGR</name>
<dbReference type="SUPFAM" id="SSF54631">
    <property type="entry name" value="CBS-domain pair"/>
    <property type="match status" value="1"/>
</dbReference>
<dbReference type="Pfam" id="PF00571">
    <property type="entry name" value="CBS"/>
    <property type="match status" value="1"/>
</dbReference>
<sequence length="152" mass="16577">MKLIELAVPTLVVRSGMTLREVFRECVRCNVGGLPYADAEGRICGRVSLRHIVKHTCIPDFLVGAADYLGDNIDNVDLPEARRRAILAEEASGYVLESRATISAGSPLIKGLAIMERYNSSYLFLVDAGEYRGVVTRMAVVGCMLARDEEGA</sequence>
<organism evidence="2 3">
    <name type="scientific">Marichromatium gracile</name>
    <name type="common">Chromatium gracile</name>
    <dbReference type="NCBI Taxonomy" id="1048"/>
    <lineage>
        <taxon>Bacteria</taxon>
        <taxon>Pseudomonadati</taxon>
        <taxon>Pseudomonadota</taxon>
        <taxon>Gammaproteobacteria</taxon>
        <taxon>Chromatiales</taxon>
        <taxon>Chromatiaceae</taxon>
        <taxon>Marichromatium</taxon>
    </lineage>
</organism>
<reference evidence="2 3" key="1">
    <citation type="submission" date="2019-03" db="EMBL/GenBank/DDBJ databases">
        <title>Genomic Encyclopedia of Type Strains, Phase IV (KMG-IV): sequencing the most valuable type-strain genomes for metagenomic binning, comparative biology and taxonomic classification.</title>
        <authorList>
            <person name="Goeker M."/>
        </authorList>
    </citation>
    <scope>NUCLEOTIDE SEQUENCE [LARGE SCALE GENOMIC DNA]</scope>
    <source>
        <strain evidence="2 3">DSM 203</strain>
    </source>
</reference>
<accession>A0A4V2WAL5</accession>
<gene>
    <name evidence="2" type="ORF">EDC29_101226</name>
</gene>
<feature type="domain" description="CBS" evidence="1">
    <location>
        <begin position="101"/>
        <end position="140"/>
    </location>
</feature>
<protein>
    <recommendedName>
        <fullName evidence="1">CBS domain-containing protein</fullName>
    </recommendedName>
</protein>
<dbReference type="Proteomes" id="UP000295247">
    <property type="component" value="Unassembled WGS sequence"/>
</dbReference>
<proteinExistence type="predicted"/>
<comment type="caution">
    <text evidence="2">The sequence shown here is derived from an EMBL/GenBank/DDBJ whole genome shotgun (WGS) entry which is preliminary data.</text>
</comment>
<dbReference type="InterPro" id="IPR046342">
    <property type="entry name" value="CBS_dom_sf"/>
</dbReference>
<dbReference type="AlphaFoldDB" id="A0A4V2WAL5"/>
<evidence type="ECO:0000313" key="2">
    <source>
        <dbReference type="EMBL" id="TCW39810.1"/>
    </source>
</evidence>
<dbReference type="Gene3D" id="3.10.580.10">
    <property type="entry name" value="CBS-domain"/>
    <property type="match status" value="1"/>
</dbReference>
<dbReference type="EMBL" id="SMDC01000001">
    <property type="protein sequence ID" value="TCW39810.1"/>
    <property type="molecule type" value="Genomic_DNA"/>
</dbReference>